<dbReference type="InterPro" id="IPR012944">
    <property type="entry name" value="SusD_RagB_dom"/>
</dbReference>
<name>A0A3B0T0Y9_9ZZZZ</name>
<feature type="region of interest" description="Disordered" evidence="5">
    <location>
        <begin position="357"/>
        <end position="378"/>
    </location>
</feature>
<keyword evidence="3" id="KW-0472">Membrane</keyword>
<keyword evidence="4" id="KW-0998">Cell outer membrane</keyword>
<evidence type="ECO:0000256" key="5">
    <source>
        <dbReference type="SAM" id="MobiDB-lite"/>
    </source>
</evidence>
<keyword evidence="2" id="KW-0732">Signal</keyword>
<feature type="domain" description="SusD-like N-terminal" evidence="7">
    <location>
        <begin position="102"/>
        <end position="226"/>
    </location>
</feature>
<protein>
    <submittedName>
        <fullName evidence="8">Cell surface glycan-binding lipoprotein, utilization system for glycans and polysaccharides (PUL), SusD family</fullName>
    </submittedName>
</protein>
<evidence type="ECO:0000256" key="4">
    <source>
        <dbReference type="ARBA" id="ARBA00023237"/>
    </source>
</evidence>
<evidence type="ECO:0000313" key="8">
    <source>
        <dbReference type="EMBL" id="VAW10560.1"/>
    </source>
</evidence>
<evidence type="ECO:0000256" key="2">
    <source>
        <dbReference type="ARBA" id="ARBA00022729"/>
    </source>
</evidence>
<evidence type="ECO:0000256" key="1">
    <source>
        <dbReference type="ARBA" id="ARBA00004442"/>
    </source>
</evidence>
<dbReference type="InterPro" id="IPR033985">
    <property type="entry name" value="SusD-like_N"/>
</dbReference>
<organism evidence="8">
    <name type="scientific">hydrothermal vent metagenome</name>
    <dbReference type="NCBI Taxonomy" id="652676"/>
    <lineage>
        <taxon>unclassified sequences</taxon>
        <taxon>metagenomes</taxon>
        <taxon>ecological metagenomes</taxon>
    </lineage>
</organism>
<evidence type="ECO:0000256" key="3">
    <source>
        <dbReference type="ARBA" id="ARBA00023136"/>
    </source>
</evidence>
<accession>A0A3B0T0Y9</accession>
<dbReference type="GO" id="GO:0009279">
    <property type="term" value="C:cell outer membrane"/>
    <property type="evidence" value="ECO:0007669"/>
    <property type="project" value="UniProtKB-SubCell"/>
</dbReference>
<dbReference type="EMBL" id="UOEL01000025">
    <property type="protein sequence ID" value="VAW10560.1"/>
    <property type="molecule type" value="Genomic_DNA"/>
</dbReference>
<evidence type="ECO:0000259" key="7">
    <source>
        <dbReference type="Pfam" id="PF14322"/>
    </source>
</evidence>
<feature type="domain" description="RagB/SusD" evidence="6">
    <location>
        <begin position="267"/>
        <end position="487"/>
    </location>
</feature>
<gene>
    <name evidence="8" type="ORF">MNBD_BACTEROID03-1770</name>
</gene>
<reference evidence="8" key="1">
    <citation type="submission" date="2018-06" db="EMBL/GenBank/DDBJ databases">
        <authorList>
            <person name="Zhirakovskaya E."/>
        </authorList>
    </citation>
    <scope>NUCLEOTIDE SEQUENCE</scope>
</reference>
<comment type="subcellular location">
    <subcellularLocation>
        <location evidence="1">Cell outer membrane</location>
    </subcellularLocation>
</comment>
<evidence type="ECO:0000259" key="6">
    <source>
        <dbReference type="Pfam" id="PF07980"/>
    </source>
</evidence>
<dbReference type="AlphaFoldDB" id="A0A3B0T0Y9"/>
<keyword evidence="8" id="KW-0449">Lipoprotein</keyword>
<dbReference type="CDD" id="cd08977">
    <property type="entry name" value="SusD"/>
    <property type="match status" value="1"/>
</dbReference>
<sequence>MNKIYKTLLLLLVMLGLQSCDQDSLLETPAPSLADAAFFTNDEAALNALAGVYDPMGWYNFSQLTEWAIGDVVSDDAEKGGGGDGDYAEIHALATFTANAENPLIAQRWTDLYVGINRANKLIEGITDNDNVGRPIQERLIAEAKFLRGFYLLYLVNTFGAVPIVDHILSPSEFTNPKNTLEECWAQIESDFQAGASGLPRKSQLTSAELGRATWGTASAFLTKAYIFQAKWAEAEATAKTIVNSGEYDLEPNYGDLFTIATDNGIESVFDIQFGDFQSPGWLDEHEGSHLEVIQRSRDDRNGGWGFDQPTQDLYDEYETGDTRRDLTIISDGTILWEGTDDEETIYTAKDPVHHPDSYTGYHKRKGTLPASERGNGEDQAGLNLRVIRFADVLLWQAEAAAHNGSDWQTPVNRVRARVGLGASPITDPIEAVYHERRVELAMEGHRYWDLVRTGRGNLMTGYSDAKRYLLIPQIQINLNPNLQQNPY</sequence>
<dbReference type="InterPro" id="IPR011990">
    <property type="entry name" value="TPR-like_helical_dom_sf"/>
</dbReference>
<proteinExistence type="predicted"/>
<dbReference type="Gene3D" id="1.25.40.390">
    <property type="match status" value="1"/>
</dbReference>
<dbReference type="Pfam" id="PF14322">
    <property type="entry name" value="SusD-like_3"/>
    <property type="match status" value="1"/>
</dbReference>
<dbReference type="SUPFAM" id="SSF48452">
    <property type="entry name" value="TPR-like"/>
    <property type="match status" value="1"/>
</dbReference>
<dbReference type="PROSITE" id="PS51257">
    <property type="entry name" value="PROKAR_LIPOPROTEIN"/>
    <property type="match status" value="1"/>
</dbReference>
<dbReference type="Pfam" id="PF07980">
    <property type="entry name" value="SusD_RagB"/>
    <property type="match status" value="1"/>
</dbReference>